<organism evidence="2 3">
    <name type="scientific">Cymbomonas tetramitiformis</name>
    <dbReference type="NCBI Taxonomy" id="36881"/>
    <lineage>
        <taxon>Eukaryota</taxon>
        <taxon>Viridiplantae</taxon>
        <taxon>Chlorophyta</taxon>
        <taxon>Pyramimonadophyceae</taxon>
        <taxon>Pyramimonadales</taxon>
        <taxon>Pyramimonadaceae</taxon>
        <taxon>Cymbomonas</taxon>
    </lineage>
</organism>
<feature type="region of interest" description="Disordered" evidence="1">
    <location>
        <begin position="304"/>
        <end position="333"/>
    </location>
</feature>
<protein>
    <submittedName>
        <fullName evidence="2">Uncharacterized protein</fullName>
    </submittedName>
</protein>
<gene>
    <name evidence="2" type="ORF">CYMTET_50260</name>
</gene>
<evidence type="ECO:0000313" key="3">
    <source>
        <dbReference type="Proteomes" id="UP001190700"/>
    </source>
</evidence>
<sequence length="426" mass="47287">MVETKDDQPAEVEAGSSDSGKSDSPSLQFSEHDWVKNMVLLQHYHQQLAQQGAVMTAIMKQLQQLNSKEAKVDAAATTAVRKGDTELARRQKLPHRPYSECNPYPPHPATLETRMPQLYDLYGDKTFDSLNRRSSSSLKYEQVVLAPALAYLYDAVQFSVETLDPLENLDTSRRRRSNREYAELKVKLAFMEEKDYKDIDGLVAEPFFNQWLQEFDSSRQCTVMNSTATQAAKAVVGSKAENGVINAELEAPQTHQNPPRISLAADVARAQPRLAEGLPPAINALSTNLPGAYVTFGDQPEGAYSSGESTAKKGGSARGGRGAALGQRSRGKGHKHESVSRIFLVLKTGLNPRHIVYDFRWIYAFCRKSRCKMETASCISILLEDGDTATPGEADDWGFSFDLKDGYHCVEIDLDFQKLMQLDVQG</sequence>
<accession>A0AAE0ETN9</accession>
<feature type="compositionally biased region" description="Low complexity" evidence="1">
    <location>
        <begin position="15"/>
        <end position="26"/>
    </location>
</feature>
<feature type="region of interest" description="Disordered" evidence="1">
    <location>
        <begin position="1"/>
        <end position="28"/>
    </location>
</feature>
<dbReference type="AlphaFoldDB" id="A0AAE0ETN9"/>
<comment type="caution">
    <text evidence="2">The sequence shown here is derived from an EMBL/GenBank/DDBJ whole genome shotgun (WGS) entry which is preliminary data.</text>
</comment>
<evidence type="ECO:0000256" key="1">
    <source>
        <dbReference type="SAM" id="MobiDB-lite"/>
    </source>
</evidence>
<dbReference type="Proteomes" id="UP001190700">
    <property type="component" value="Unassembled WGS sequence"/>
</dbReference>
<reference evidence="2 3" key="1">
    <citation type="journal article" date="2015" name="Genome Biol. Evol.">
        <title>Comparative Genomics of a Bacterivorous Green Alga Reveals Evolutionary Causalities and Consequences of Phago-Mixotrophic Mode of Nutrition.</title>
        <authorList>
            <person name="Burns J.A."/>
            <person name="Paasch A."/>
            <person name="Narechania A."/>
            <person name="Kim E."/>
        </authorList>
    </citation>
    <scope>NUCLEOTIDE SEQUENCE [LARGE SCALE GENOMIC DNA]</scope>
    <source>
        <strain evidence="2 3">PLY_AMNH</strain>
    </source>
</reference>
<name>A0AAE0ETN9_9CHLO</name>
<dbReference type="EMBL" id="LGRX02033804">
    <property type="protein sequence ID" value="KAK3239844.1"/>
    <property type="molecule type" value="Genomic_DNA"/>
</dbReference>
<keyword evidence="3" id="KW-1185">Reference proteome</keyword>
<evidence type="ECO:0000313" key="2">
    <source>
        <dbReference type="EMBL" id="KAK3239844.1"/>
    </source>
</evidence>
<proteinExistence type="predicted"/>